<dbReference type="Gene3D" id="1.10.10.1320">
    <property type="entry name" value="Anti-sigma factor, zinc-finger domain"/>
    <property type="match status" value="1"/>
</dbReference>
<evidence type="ECO:0000259" key="4">
    <source>
        <dbReference type="Pfam" id="PF13490"/>
    </source>
</evidence>
<evidence type="ECO:0000313" key="6">
    <source>
        <dbReference type="Proteomes" id="UP000473525"/>
    </source>
</evidence>
<feature type="transmembrane region" description="Helical" evidence="3">
    <location>
        <begin position="186"/>
        <end position="204"/>
    </location>
</feature>
<evidence type="ECO:0000256" key="2">
    <source>
        <dbReference type="ARBA" id="ARBA00023163"/>
    </source>
</evidence>
<comment type="caution">
    <text evidence="5">The sequence shown here is derived from an EMBL/GenBank/DDBJ whole genome shotgun (WGS) entry which is preliminary data.</text>
</comment>
<dbReference type="Proteomes" id="UP000473525">
    <property type="component" value="Unassembled WGS sequence"/>
</dbReference>
<protein>
    <recommendedName>
        <fullName evidence="4">Putative zinc-finger domain-containing protein</fullName>
    </recommendedName>
</protein>
<keyword evidence="3" id="KW-1133">Transmembrane helix</keyword>
<reference evidence="5 6" key="1">
    <citation type="submission" date="2019-12" db="EMBL/GenBank/DDBJ databases">
        <authorList>
            <person name="Huq M.A."/>
        </authorList>
    </citation>
    <scope>NUCLEOTIDE SEQUENCE [LARGE SCALE GENOMIC DNA]</scope>
    <source>
        <strain evidence="5 6">MAH-18</strain>
    </source>
</reference>
<dbReference type="AlphaFoldDB" id="A0A6L6XTQ7"/>
<feature type="transmembrane region" description="Helical" evidence="3">
    <location>
        <begin position="151"/>
        <end position="174"/>
    </location>
</feature>
<feature type="domain" description="Putative zinc-finger" evidence="4">
    <location>
        <begin position="13"/>
        <end position="42"/>
    </location>
</feature>
<keyword evidence="3" id="KW-0472">Membrane</keyword>
<dbReference type="Pfam" id="PF13490">
    <property type="entry name" value="zf-HC2"/>
    <property type="match status" value="1"/>
</dbReference>
<feature type="transmembrane region" description="Helical" evidence="3">
    <location>
        <begin position="111"/>
        <end position="130"/>
    </location>
</feature>
<dbReference type="InterPro" id="IPR041916">
    <property type="entry name" value="Anti_sigma_zinc_sf"/>
</dbReference>
<keyword evidence="3" id="KW-0812">Transmembrane</keyword>
<proteinExistence type="predicted"/>
<evidence type="ECO:0000256" key="1">
    <source>
        <dbReference type="ARBA" id="ARBA00023015"/>
    </source>
</evidence>
<keyword evidence="6" id="KW-1185">Reference proteome</keyword>
<accession>A0A6L6XTQ7</accession>
<dbReference type="RefSeq" id="WP_157343924.1">
    <property type="nucleotide sequence ID" value="NZ_WSEK01000004.1"/>
</dbReference>
<feature type="transmembrane region" description="Helical" evidence="3">
    <location>
        <begin position="244"/>
        <end position="266"/>
    </location>
</feature>
<evidence type="ECO:0000256" key="3">
    <source>
        <dbReference type="SAM" id="Phobius"/>
    </source>
</evidence>
<keyword evidence="2" id="KW-0804">Transcription</keyword>
<name>A0A6L6XTQ7_9ACTN</name>
<sequence>MSTHHTAWHADDEDLTTYLDGGTPAVLAASLETHVLGCPACRARLATLSSADERELAWARLADAVDRPSRSPWIVRSAIATPVMVQAAAVALLLVGLVPLVAATAFGGRGLVTLLVAAPLAPVAAVALAYRDGSDPSGELALAAPTAGLRIVALRALLVAAIAMPVAAGVLLGVDQWLGDVPVRLAFAWCLPGLALAAVVLLAGTTRLDPAHVAVAASAGWALLVGLIVFAHRSVRPELFTDAIGGPAVQAAALAVAVGATVMTVVRRDAVAYRRTT</sequence>
<evidence type="ECO:0000313" key="5">
    <source>
        <dbReference type="EMBL" id="MVQ50781.1"/>
    </source>
</evidence>
<feature type="transmembrane region" description="Helical" evidence="3">
    <location>
        <begin position="79"/>
        <end position="105"/>
    </location>
</feature>
<organism evidence="5 6">
    <name type="scientific">Nocardioides agri</name>
    <dbReference type="NCBI Taxonomy" id="2682843"/>
    <lineage>
        <taxon>Bacteria</taxon>
        <taxon>Bacillati</taxon>
        <taxon>Actinomycetota</taxon>
        <taxon>Actinomycetes</taxon>
        <taxon>Propionibacteriales</taxon>
        <taxon>Nocardioidaceae</taxon>
        <taxon>Nocardioides</taxon>
    </lineage>
</organism>
<dbReference type="InterPro" id="IPR027383">
    <property type="entry name" value="Znf_put"/>
</dbReference>
<dbReference type="EMBL" id="WSEK01000004">
    <property type="protein sequence ID" value="MVQ50781.1"/>
    <property type="molecule type" value="Genomic_DNA"/>
</dbReference>
<keyword evidence="1" id="KW-0805">Transcription regulation</keyword>
<feature type="transmembrane region" description="Helical" evidence="3">
    <location>
        <begin position="211"/>
        <end position="232"/>
    </location>
</feature>
<gene>
    <name evidence="5" type="ORF">GON03_16470</name>
</gene>